<feature type="domain" description="NadR/Ttd14 AAA" evidence="1">
    <location>
        <begin position="9"/>
        <end position="171"/>
    </location>
</feature>
<dbReference type="OrthoDB" id="5638848at2"/>
<dbReference type="EMBL" id="QNVV01000008">
    <property type="protein sequence ID" value="REC47427.1"/>
    <property type="molecule type" value="Genomic_DNA"/>
</dbReference>
<dbReference type="InterPro" id="IPR038727">
    <property type="entry name" value="NadR/Ttd14_AAA_dom"/>
</dbReference>
<sequence>MERTSSEFYVITGGPGAGKTTLVEELSRLGFRIVPEEGRKIIIEQAAAGGEALPWLNKKLFADLMFDASVTSYRKLKEIAGTETVFFDRGILDTIGYLQLENIPVPQEMEIRAREMAYNKVIFILPPWKDIYENDLERKQTFEVAVSTFECMKKIYTDYGYTVVEVPKAKVGVRAGFILDRIR</sequence>
<keyword evidence="3" id="KW-1185">Reference proteome</keyword>
<dbReference type="Proteomes" id="UP000256257">
    <property type="component" value="Unassembled WGS sequence"/>
</dbReference>
<organism evidence="2 3">
    <name type="scientific">Chryseobacterium pennipullorum</name>
    <dbReference type="NCBI Taxonomy" id="2258963"/>
    <lineage>
        <taxon>Bacteria</taxon>
        <taxon>Pseudomonadati</taxon>
        <taxon>Bacteroidota</taxon>
        <taxon>Flavobacteriia</taxon>
        <taxon>Flavobacteriales</taxon>
        <taxon>Weeksellaceae</taxon>
        <taxon>Chryseobacterium group</taxon>
        <taxon>Chryseobacterium</taxon>
    </lineage>
</organism>
<evidence type="ECO:0000259" key="1">
    <source>
        <dbReference type="Pfam" id="PF13521"/>
    </source>
</evidence>
<evidence type="ECO:0000313" key="3">
    <source>
        <dbReference type="Proteomes" id="UP000256257"/>
    </source>
</evidence>
<dbReference type="InterPro" id="IPR027417">
    <property type="entry name" value="P-loop_NTPase"/>
</dbReference>
<protein>
    <submittedName>
        <fullName evidence="2">ATPase</fullName>
    </submittedName>
</protein>
<gene>
    <name evidence="2" type="ORF">DRF67_10290</name>
</gene>
<dbReference type="Pfam" id="PF13521">
    <property type="entry name" value="AAA_28"/>
    <property type="match status" value="1"/>
</dbReference>
<dbReference type="Gene3D" id="3.40.50.300">
    <property type="entry name" value="P-loop containing nucleotide triphosphate hydrolases"/>
    <property type="match status" value="1"/>
</dbReference>
<dbReference type="RefSeq" id="WP_115928221.1">
    <property type="nucleotide sequence ID" value="NZ_QNVV01000008.1"/>
</dbReference>
<dbReference type="SUPFAM" id="SSF52540">
    <property type="entry name" value="P-loop containing nucleoside triphosphate hydrolases"/>
    <property type="match status" value="1"/>
</dbReference>
<name>A0A3D9B272_9FLAO</name>
<comment type="caution">
    <text evidence="2">The sequence shown here is derived from an EMBL/GenBank/DDBJ whole genome shotgun (WGS) entry which is preliminary data.</text>
</comment>
<reference evidence="2 3" key="1">
    <citation type="submission" date="2018-06" db="EMBL/GenBank/DDBJ databases">
        <title>Novel Chryseobacterium species.</title>
        <authorList>
            <person name="Newman J."/>
            <person name="Hugo C."/>
            <person name="Oosthuizen L."/>
            <person name="Charimba G."/>
        </authorList>
    </citation>
    <scope>NUCLEOTIDE SEQUENCE [LARGE SCALE GENOMIC DNA]</scope>
    <source>
        <strain evidence="2 3">7_F195</strain>
    </source>
</reference>
<accession>A0A3D9B272</accession>
<evidence type="ECO:0000313" key="2">
    <source>
        <dbReference type="EMBL" id="REC47427.1"/>
    </source>
</evidence>
<dbReference type="AlphaFoldDB" id="A0A3D9B272"/>
<proteinExistence type="predicted"/>